<dbReference type="InterPro" id="IPR051675">
    <property type="entry name" value="Endo/Exo/Phosphatase_dom_1"/>
</dbReference>
<dbReference type="Proteomes" id="UP000249260">
    <property type="component" value="Unassembled WGS sequence"/>
</dbReference>
<dbReference type="InterPro" id="IPR003583">
    <property type="entry name" value="Hlx-hairpin-Hlx_DNA-bd_motif"/>
</dbReference>
<accession>A0A328U4F7</accession>
<dbReference type="InterPro" id="IPR010994">
    <property type="entry name" value="RuvA_2-like"/>
</dbReference>
<dbReference type="Gene3D" id="1.10.150.320">
    <property type="entry name" value="Photosystem II 12 kDa extrinsic protein"/>
    <property type="match status" value="1"/>
</dbReference>
<dbReference type="GO" id="GO:0015628">
    <property type="term" value="P:protein secretion by the type II secretion system"/>
    <property type="evidence" value="ECO:0007669"/>
    <property type="project" value="TreeGrafter"/>
</dbReference>
<dbReference type="AlphaFoldDB" id="A0A328U4F7"/>
<dbReference type="PANTHER" id="PTHR21180:SF32">
    <property type="entry name" value="ENDONUCLEASE_EXONUCLEASE_PHOSPHATASE FAMILY DOMAIN-CONTAINING PROTEIN 1"/>
    <property type="match status" value="1"/>
</dbReference>
<name>A0A328U4F7_9BACL</name>
<dbReference type="InterPro" id="IPR004509">
    <property type="entry name" value="Competence_ComEA_HhH"/>
</dbReference>
<feature type="domain" description="Helix-hairpin-helix DNA-binding motif class 1" evidence="1">
    <location>
        <begin position="42"/>
        <end position="61"/>
    </location>
</feature>
<feature type="domain" description="Helix-hairpin-helix DNA-binding motif class 1" evidence="1">
    <location>
        <begin position="12"/>
        <end position="31"/>
    </location>
</feature>
<dbReference type="GO" id="GO:0006281">
    <property type="term" value="P:DNA repair"/>
    <property type="evidence" value="ECO:0007669"/>
    <property type="project" value="InterPro"/>
</dbReference>
<evidence type="ECO:0000313" key="3">
    <source>
        <dbReference type="Proteomes" id="UP000249260"/>
    </source>
</evidence>
<dbReference type="GO" id="GO:0003677">
    <property type="term" value="F:DNA binding"/>
    <property type="evidence" value="ECO:0007669"/>
    <property type="project" value="InterPro"/>
</dbReference>
<dbReference type="SUPFAM" id="SSF47781">
    <property type="entry name" value="RuvA domain 2-like"/>
    <property type="match status" value="1"/>
</dbReference>
<dbReference type="NCBIfam" id="TIGR00426">
    <property type="entry name" value="competence protein ComEA helix-hairpin-helix repeat region"/>
    <property type="match status" value="1"/>
</dbReference>
<dbReference type="GO" id="GO:0015627">
    <property type="term" value="C:type II protein secretion system complex"/>
    <property type="evidence" value="ECO:0007669"/>
    <property type="project" value="TreeGrafter"/>
</dbReference>
<dbReference type="SMART" id="SM00278">
    <property type="entry name" value="HhH1"/>
    <property type="match status" value="2"/>
</dbReference>
<gene>
    <name evidence="2" type="ORF">DL346_15550</name>
</gene>
<keyword evidence="3" id="KW-1185">Reference proteome</keyword>
<proteinExistence type="predicted"/>
<evidence type="ECO:0000313" key="2">
    <source>
        <dbReference type="EMBL" id="RAP76942.1"/>
    </source>
</evidence>
<protein>
    <recommendedName>
        <fullName evidence="1">Helix-hairpin-helix DNA-binding motif class 1 domain-containing protein</fullName>
    </recommendedName>
</protein>
<organism evidence="2 3">
    <name type="scientific">Paenibacillus montanisoli</name>
    <dbReference type="NCBI Taxonomy" id="2081970"/>
    <lineage>
        <taxon>Bacteria</taxon>
        <taxon>Bacillati</taxon>
        <taxon>Bacillota</taxon>
        <taxon>Bacilli</taxon>
        <taxon>Bacillales</taxon>
        <taxon>Paenibacillaceae</taxon>
        <taxon>Paenibacillus</taxon>
    </lineage>
</organism>
<dbReference type="OrthoDB" id="9790239at2"/>
<dbReference type="Pfam" id="PF12836">
    <property type="entry name" value="HHH_3"/>
    <property type="match status" value="1"/>
</dbReference>
<evidence type="ECO:0000259" key="1">
    <source>
        <dbReference type="SMART" id="SM00278"/>
    </source>
</evidence>
<comment type="caution">
    <text evidence="2">The sequence shown here is derived from an EMBL/GenBank/DDBJ whole genome shotgun (WGS) entry which is preliminary data.</text>
</comment>
<dbReference type="EMBL" id="QLUW01000002">
    <property type="protein sequence ID" value="RAP76942.1"/>
    <property type="molecule type" value="Genomic_DNA"/>
</dbReference>
<reference evidence="2 3" key="1">
    <citation type="submission" date="2018-06" db="EMBL/GenBank/DDBJ databases">
        <title>Paenibacillus montanisoli sp. nov., isolated from mountain area soil.</title>
        <authorList>
            <person name="Wu M."/>
        </authorList>
    </citation>
    <scope>NUCLEOTIDE SEQUENCE [LARGE SCALE GENOMIC DNA]</scope>
    <source>
        <strain evidence="2 3">RA17</strain>
    </source>
</reference>
<sequence length="66" mass="7124">MGKIDINHATAEELDAIPGIGAAKAKSIVEDRKKNGLFRKADDLLRVKGIGPKLLEKMKSSIVVQP</sequence>
<dbReference type="PANTHER" id="PTHR21180">
    <property type="entry name" value="ENDONUCLEASE/EXONUCLEASE/PHOSPHATASE FAMILY DOMAIN-CONTAINING PROTEIN 1"/>
    <property type="match status" value="1"/>
</dbReference>